<dbReference type="AlphaFoldDB" id="A0AAD4WA27"/>
<evidence type="ECO:0000313" key="1">
    <source>
        <dbReference type="EMBL" id="KAI5338282.1"/>
    </source>
</evidence>
<protein>
    <submittedName>
        <fullName evidence="1">Uncharacterized protein</fullName>
    </submittedName>
</protein>
<reference evidence="1 2" key="1">
    <citation type="journal article" date="2022" name="G3 (Bethesda)">
        <title>Whole-genome sequence and methylome profiling of the almond [Prunus dulcis (Mill.) D.A. Webb] cultivar 'Nonpareil'.</title>
        <authorList>
            <person name="D'Amico-Willman K.M."/>
            <person name="Ouma W.Z."/>
            <person name="Meulia T."/>
            <person name="Sideli G.M."/>
            <person name="Gradziel T.M."/>
            <person name="Fresnedo-Ramirez J."/>
        </authorList>
    </citation>
    <scope>NUCLEOTIDE SEQUENCE [LARGE SCALE GENOMIC DNA]</scope>
    <source>
        <strain evidence="1">Clone GOH B32 T37-40</strain>
    </source>
</reference>
<dbReference type="EMBL" id="JAJFAZ020000003">
    <property type="protein sequence ID" value="KAI5338282.1"/>
    <property type="molecule type" value="Genomic_DNA"/>
</dbReference>
<sequence length="112" mass="12345">MRCCSTALEPLIMCGALTCWRFAKSRKVRHTMIHGFPSPTATKTQVIATPLLSAKFKHLVSADIKKIGGMQNIKYILLKSSTKKPKTCDLPCKDVCPKSGLSVEKQRATNIP</sequence>
<dbReference type="Proteomes" id="UP001054821">
    <property type="component" value="Chromosome 3"/>
</dbReference>
<evidence type="ECO:0000313" key="2">
    <source>
        <dbReference type="Proteomes" id="UP001054821"/>
    </source>
</evidence>
<name>A0AAD4WA27_PRUDU</name>
<proteinExistence type="predicted"/>
<comment type="caution">
    <text evidence="1">The sequence shown here is derived from an EMBL/GenBank/DDBJ whole genome shotgun (WGS) entry which is preliminary data.</text>
</comment>
<accession>A0AAD4WA27</accession>
<keyword evidence="2" id="KW-1185">Reference proteome</keyword>
<gene>
    <name evidence="1" type="ORF">L3X38_017553</name>
</gene>
<organism evidence="1 2">
    <name type="scientific">Prunus dulcis</name>
    <name type="common">Almond</name>
    <name type="synonym">Amygdalus dulcis</name>
    <dbReference type="NCBI Taxonomy" id="3755"/>
    <lineage>
        <taxon>Eukaryota</taxon>
        <taxon>Viridiplantae</taxon>
        <taxon>Streptophyta</taxon>
        <taxon>Embryophyta</taxon>
        <taxon>Tracheophyta</taxon>
        <taxon>Spermatophyta</taxon>
        <taxon>Magnoliopsida</taxon>
        <taxon>eudicotyledons</taxon>
        <taxon>Gunneridae</taxon>
        <taxon>Pentapetalae</taxon>
        <taxon>rosids</taxon>
        <taxon>fabids</taxon>
        <taxon>Rosales</taxon>
        <taxon>Rosaceae</taxon>
        <taxon>Amygdaloideae</taxon>
        <taxon>Amygdaleae</taxon>
        <taxon>Prunus</taxon>
    </lineage>
</organism>